<evidence type="ECO:0000256" key="1">
    <source>
        <dbReference type="SAM" id="MobiDB-lite"/>
    </source>
</evidence>
<dbReference type="HOGENOM" id="CLU_1081788_0_0_1"/>
<sequence>MDPLSVTASTIGITQFAMSSIVQLHDFIDNLAEAKEVVQDIATNLEGVQRPLAALKELTTSDQETYAAAKADLEKTGVGEAVNKCGEACANFMDNLKKWTKNSSDMKFSLRDRFSVGIWNREKIRTFRMQLQSCQATVQFAIESTQLIVQLRSEYKLQTDGEKMRTKLQALEAKIQEHIDLTKNQQDEAQRRRQELQREPADEEDGGAQRTLALQEVEKQSRLLEADRVSSAVVFSQVRSGRTGQDIGNVMTSDDSRALVGLPESVVGKVNQRIKDVTTQKNSAAAVGVFDKTVDMRGFFNRPS</sequence>
<dbReference type="EMBL" id="KN847040">
    <property type="protein sequence ID" value="KIW33480.1"/>
    <property type="molecule type" value="Genomic_DNA"/>
</dbReference>
<dbReference type="RefSeq" id="XP_016253696.1">
    <property type="nucleotide sequence ID" value="XM_016386768.1"/>
</dbReference>
<keyword evidence="4" id="KW-1185">Reference proteome</keyword>
<evidence type="ECO:0000259" key="2">
    <source>
        <dbReference type="Pfam" id="PF17111"/>
    </source>
</evidence>
<dbReference type="AlphaFoldDB" id="A0A0D2CUD2"/>
<name>A0A0D2CUD2_9EURO</name>
<feature type="region of interest" description="Disordered" evidence="1">
    <location>
        <begin position="179"/>
        <end position="208"/>
    </location>
</feature>
<gene>
    <name evidence="3" type="ORF">PV07_00326</name>
</gene>
<evidence type="ECO:0000313" key="4">
    <source>
        <dbReference type="Proteomes" id="UP000054466"/>
    </source>
</evidence>
<protein>
    <recommendedName>
        <fullName evidence="2">Azaphilone pigments biosynthesis cluster protein L N-terminal domain-containing protein</fullName>
    </recommendedName>
</protein>
<feature type="compositionally biased region" description="Basic and acidic residues" evidence="1">
    <location>
        <begin position="179"/>
        <end position="200"/>
    </location>
</feature>
<evidence type="ECO:0000313" key="3">
    <source>
        <dbReference type="EMBL" id="KIW33480.1"/>
    </source>
</evidence>
<feature type="domain" description="Azaphilone pigments biosynthesis cluster protein L N-terminal" evidence="2">
    <location>
        <begin position="1"/>
        <end position="201"/>
    </location>
</feature>
<proteinExistence type="predicted"/>
<dbReference type="GeneID" id="27339520"/>
<organism evidence="3 4">
    <name type="scientific">Cladophialophora immunda</name>
    <dbReference type="NCBI Taxonomy" id="569365"/>
    <lineage>
        <taxon>Eukaryota</taxon>
        <taxon>Fungi</taxon>
        <taxon>Dikarya</taxon>
        <taxon>Ascomycota</taxon>
        <taxon>Pezizomycotina</taxon>
        <taxon>Eurotiomycetes</taxon>
        <taxon>Chaetothyriomycetidae</taxon>
        <taxon>Chaetothyriales</taxon>
        <taxon>Herpotrichiellaceae</taxon>
        <taxon>Cladophialophora</taxon>
    </lineage>
</organism>
<dbReference type="OrthoDB" id="432483at2759"/>
<reference evidence="3 4" key="1">
    <citation type="submission" date="2015-01" db="EMBL/GenBank/DDBJ databases">
        <title>The Genome Sequence of Cladophialophora immunda CBS83496.</title>
        <authorList>
            <consortium name="The Broad Institute Genomics Platform"/>
            <person name="Cuomo C."/>
            <person name="de Hoog S."/>
            <person name="Gorbushina A."/>
            <person name="Stielow B."/>
            <person name="Teixiera M."/>
            <person name="Abouelleil A."/>
            <person name="Chapman S.B."/>
            <person name="Priest M."/>
            <person name="Young S.K."/>
            <person name="Wortman J."/>
            <person name="Nusbaum C."/>
            <person name="Birren B."/>
        </authorList>
    </citation>
    <scope>NUCLEOTIDE SEQUENCE [LARGE SCALE GENOMIC DNA]</scope>
    <source>
        <strain evidence="3 4">CBS 83496</strain>
    </source>
</reference>
<dbReference type="InterPro" id="IPR031348">
    <property type="entry name" value="PigL_N"/>
</dbReference>
<accession>A0A0D2CUD2</accession>
<dbReference type="Proteomes" id="UP000054466">
    <property type="component" value="Unassembled WGS sequence"/>
</dbReference>
<dbReference type="VEuPathDB" id="FungiDB:PV07_00326"/>
<dbReference type="Pfam" id="PF17111">
    <property type="entry name" value="PigL_N"/>
    <property type="match status" value="1"/>
</dbReference>
<dbReference type="STRING" id="569365.A0A0D2CUD2"/>